<protein>
    <submittedName>
        <fullName evidence="4">Isopenicillin N synthase-like, Fe(2+) 2OG dioxygenase domain</fullName>
    </submittedName>
</protein>
<evidence type="ECO:0000256" key="1">
    <source>
        <dbReference type="ARBA" id="ARBA00022723"/>
    </source>
</evidence>
<keyword evidence="1" id="KW-0479">Metal-binding</keyword>
<keyword evidence="5" id="KW-1185">Reference proteome</keyword>
<dbReference type="InterPro" id="IPR050295">
    <property type="entry name" value="Plant_2OG-oxidoreductases"/>
</dbReference>
<dbReference type="Gene3D" id="2.60.120.330">
    <property type="entry name" value="B-lactam Antibiotic, Isopenicillin N Synthase, Chain"/>
    <property type="match status" value="1"/>
</dbReference>
<organism evidence="4 5">
    <name type="scientific">Dillenia turbinata</name>
    <dbReference type="NCBI Taxonomy" id="194707"/>
    <lineage>
        <taxon>Eukaryota</taxon>
        <taxon>Viridiplantae</taxon>
        <taxon>Streptophyta</taxon>
        <taxon>Embryophyta</taxon>
        <taxon>Tracheophyta</taxon>
        <taxon>Spermatophyta</taxon>
        <taxon>Magnoliopsida</taxon>
        <taxon>eudicotyledons</taxon>
        <taxon>Gunneridae</taxon>
        <taxon>Pentapetalae</taxon>
        <taxon>Dilleniales</taxon>
        <taxon>Dilleniaceae</taxon>
        <taxon>Dillenia</taxon>
    </lineage>
</organism>
<reference evidence="4 5" key="1">
    <citation type="submission" date="2023-12" db="EMBL/GenBank/DDBJ databases">
        <title>A high-quality genome assembly for Dillenia turbinata (Dilleniales).</title>
        <authorList>
            <person name="Chanderbali A."/>
        </authorList>
    </citation>
    <scope>NUCLEOTIDE SEQUENCE [LARGE SCALE GENOMIC DNA]</scope>
    <source>
        <strain evidence="4">LSX21</strain>
        <tissue evidence="4">Leaf</tissue>
    </source>
</reference>
<dbReference type="SUPFAM" id="SSF51197">
    <property type="entry name" value="Clavaminate synthase-like"/>
    <property type="match status" value="1"/>
</dbReference>
<keyword evidence="2" id="KW-0408">Iron</keyword>
<gene>
    <name evidence="4" type="ORF">RJ641_006043</name>
</gene>
<evidence type="ECO:0000259" key="3">
    <source>
        <dbReference type="PROSITE" id="PS51471"/>
    </source>
</evidence>
<evidence type="ECO:0000256" key="2">
    <source>
        <dbReference type="ARBA" id="ARBA00023004"/>
    </source>
</evidence>
<keyword evidence="4" id="KW-0223">Dioxygenase</keyword>
<name>A0AAN8Z786_9MAGN</name>
<dbReference type="PANTHER" id="PTHR47991">
    <property type="entry name" value="OXOGLUTARATE/IRON-DEPENDENT DIOXYGENASE"/>
    <property type="match status" value="1"/>
</dbReference>
<proteinExistence type="predicted"/>
<dbReference type="GO" id="GO:0046872">
    <property type="term" value="F:metal ion binding"/>
    <property type="evidence" value="ECO:0007669"/>
    <property type="project" value="UniProtKB-KW"/>
</dbReference>
<dbReference type="Pfam" id="PF03171">
    <property type="entry name" value="2OG-FeII_Oxy"/>
    <property type="match status" value="1"/>
</dbReference>
<dbReference type="PROSITE" id="PS51471">
    <property type="entry name" value="FE2OG_OXY"/>
    <property type="match status" value="1"/>
</dbReference>
<evidence type="ECO:0000313" key="4">
    <source>
        <dbReference type="EMBL" id="KAK6927452.1"/>
    </source>
</evidence>
<feature type="domain" description="Fe2OG dioxygenase" evidence="3">
    <location>
        <begin position="27"/>
        <end position="129"/>
    </location>
</feature>
<evidence type="ECO:0000313" key="5">
    <source>
        <dbReference type="Proteomes" id="UP001370490"/>
    </source>
</evidence>
<dbReference type="Proteomes" id="UP001370490">
    <property type="component" value="Unassembled WGS sequence"/>
</dbReference>
<comment type="caution">
    <text evidence="4">The sequence shown here is derived from an EMBL/GenBank/DDBJ whole genome shotgun (WGS) entry which is preliminary data.</text>
</comment>
<dbReference type="AlphaFoldDB" id="A0AAN8Z786"/>
<sequence length="182" mass="20717">MKEAADQLMLALNIPRQDIRWATNSQEVSTALQLNLYPPCPNPSKALGLLQHTDTSRFTFIQQINNTNGLQVFNDGKWLTVTPVNTHAVLVNVSDLLHIMSNGRFKSVLHCAEVSQTCHRLSTAYFYIPLVEYEISPLCLEGLDQFPLYRSLKVREYIALKSKHNFEALSLIKDKVDDITER</sequence>
<dbReference type="InterPro" id="IPR027443">
    <property type="entry name" value="IPNS-like_sf"/>
</dbReference>
<keyword evidence="4" id="KW-0560">Oxidoreductase</keyword>
<accession>A0AAN8Z786</accession>
<dbReference type="InterPro" id="IPR005123">
    <property type="entry name" value="Oxoglu/Fe-dep_dioxygenase_dom"/>
</dbReference>
<dbReference type="InterPro" id="IPR044861">
    <property type="entry name" value="IPNS-like_FE2OG_OXY"/>
</dbReference>
<dbReference type="GO" id="GO:0051213">
    <property type="term" value="F:dioxygenase activity"/>
    <property type="evidence" value="ECO:0007669"/>
    <property type="project" value="UniProtKB-KW"/>
</dbReference>
<dbReference type="EMBL" id="JBAMMX010000014">
    <property type="protein sequence ID" value="KAK6927452.1"/>
    <property type="molecule type" value="Genomic_DNA"/>
</dbReference>